<protein>
    <submittedName>
        <fullName evidence="1">Uncharacterized protein</fullName>
    </submittedName>
</protein>
<evidence type="ECO:0000313" key="4">
    <source>
        <dbReference type="Proteomes" id="UP000232722"/>
    </source>
</evidence>
<dbReference type="AlphaFoldDB" id="A0A2N0PH43"/>
<organism evidence="1 4">
    <name type="scientific">Rhizophagus irregularis</name>
    <dbReference type="NCBI Taxonomy" id="588596"/>
    <lineage>
        <taxon>Eukaryota</taxon>
        <taxon>Fungi</taxon>
        <taxon>Fungi incertae sedis</taxon>
        <taxon>Mucoromycota</taxon>
        <taxon>Glomeromycotina</taxon>
        <taxon>Glomeromycetes</taxon>
        <taxon>Glomerales</taxon>
        <taxon>Glomeraceae</taxon>
        <taxon>Rhizophagus</taxon>
    </lineage>
</organism>
<name>A0A2N0PH43_9GLOM</name>
<gene>
    <name evidence="2" type="ORF">RhiirA1_424693</name>
    <name evidence="1" type="ORF">RhiirA5_360584</name>
</gene>
<dbReference type="EMBL" id="LLXH01000959">
    <property type="protein sequence ID" value="PKC61614.1"/>
    <property type="molecule type" value="Genomic_DNA"/>
</dbReference>
<sequence length="268" mass="31787">MNLILSQNKLKNLIFHQSHDREVLKSIIPLLEKLSDNTSVKLGVYEIKNFIPLPFPKNLRELLLASNNGNFTEDTFKELQRVIFPNLQVLIFSYLVPKIEHFNNFLERNGENLRKLYLEDCTKALDLNLSISKFCPNLVVLSTSVSGYDDLKVIFVNCQHLESIKLIDQKMDMKELLNVIVNYSPKNFFKLIHHYDHQMELQLLPEVLEWFFMSWSNREQQKPFSLIIIDFLKSSKIMKDHEKKKIIENYIKLGVIRKFRFVVYNEDY</sequence>
<dbReference type="Proteomes" id="UP000232722">
    <property type="component" value="Unassembled WGS sequence"/>
</dbReference>
<dbReference type="VEuPathDB" id="FungiDB:RhiirFUN_007383"/>
<comment type="caution">
    <text evidence="1">The sequence shown here is derived from an EMBL/GenBank/DDBJ whole genome shotgun (WGS) entry which is preliminary data.</text>
</comment>
<proteinExistence type="predicted"/>
<dbReference type="Gene3D" id="3.80.10.10">
    <property type="entry name" value="Ribonuclease Inhibitor"/>
    <property type="match status" value="1"/>
</dbReference>
<dbReference type="VEuPathDB" id="FungiDB:RhiirA1_424693"/>
<dbReference type="SUPFAM" id="SSF52047">
    <property type="entry name" value="RNI-like"/>
    <property type="match status" value="1"/>
</dbReference>
<evidence type="ECO:0000313" key="1">
    <source>
        <dbReference type="EMBL" id="PKC06148.1"/>
    </source>
</evidence>
<reference evidence="1 4" key="2">
    <citation type="submission" date="2017-09" db="EMBL/GenBank/DDBJ databases">
        <title>Extensive intraspecific genome diversity in a model arbuscular mycorrhizal fungus.</title>
        <authorList>
            <person name="Chen E.C."/>
            <person name="Morin E."/>
            <person name="Beaudet D."/>
            <person name="Noel J."/>
            <person name="Ndikumana S."/>
            <person name="Charron P."/>
            <person name="St-Onge C."/>
            <person name="Giorgi J."/>
            <person name="Grigoriev I.V."/>
            <person name="Roux C."/>
            <person name="Martin F.M."/>
            <person name="Corradi N."/>
        </authorList>
    </citation>
    <scope>NUCLEOTIDE SEQUENCE [LARGE SCALE GENOMIC DNA]</scope>
    <source>
        <strain evidence="1 4">A5</strain>
    </source>
</reference>
<reference evidence="2 3" key="3">
    <citation type="submission" date="2017-10" db="EMBL/GenBank/DDBJ databases">
        <title>Extensive intraspecific genome diversity in a model arbuscular mycorrhizal fungus.</title>
        <authorList>
            <person name="Chen E.C.H."/>
            <person name="Morin E."/>
            <person name="Baudet D."/>
            <person name="Noel J."/>
            <person name="Ndikumana S."/>
            <person name="Charron P."/>
            <person name="St-Onge C."/>
            <person name="Giorgi J."/>
            <person name="Grigoriev I.V."/>
            <person name="Roux C."/>
            <person name="Martin F.M."/>
            <person name="Corradi N."/>
        </authorList>
    </citation>
    <scope>NUCLEOTIDE SEQUENCE [LARGE SCALE GENOMIC DNA]</scope>
    <source>
        <strain evidence="2 3">A1</strain>
    </source>
</reference>
<dbReference type="InterPro" id="IPR032675">
    <property type="entry name" value="LRR_dom_sf"/>
</dbReference>
<evidence type="ECO:0000313" key="2">
    <source>
        <dbReference type="EMBL" id="PKC61614.1"/>
    </source>
</evidence>
<dbReference type="EMBL" id="LLXJ01000794">
    <property type="protein sequence ID" value="PKC06148.1"/>
    <property type="molecule type" value="Genomic_DNA"/>
</dbReference>
<accession>A0A2N0PH43</accession>
<reference evidence="2 3" key="4">
    <citation type="submission" date="2017-10" db="EMBL/GenBank/DDBJ databases">
        <title>Genome analyses suggest a sexual origin of heterokaryosis in a supposedly ancient asexual fungus.</title>
        <authorList>
            <person name="Corradi N."/>
            <person name="Sedzielewska K."/>
            <person name="Noel J."/>
            <person name="Charron P."/>
            <person name="Farinelli L."/>
            <person name="Marton T."/>
            <person name="Kruger M."/>
            <person name="Pelin A."/>
            <person name="Brachmann A."/>
            <person name="Corradi N."/>
        </authorList>
    </citation>
    <scope>NUCLEOTIDE SEQUENCE [LARGE SCALE GENOMIC DNA]</scope>
    <source>
        <strain evidence="2 3">A1</strain>
    </source>
</reference>
<evidence type="ECO:0000313" key="3">
    <source>
        <dbReference type="Proteomes" id="UP000232688"/>
    </source>
</evidence>
<dbReference type="Proteomes" id="UP000232688">
    <property type="component" value="Unassembled WGS sequence"/>
</dbReference>
<reference evidence="1 4" key="1">
    <citation type="submission" date="2016-04" db="EMBL/GenBank/DDBJ databases">
        <title>Genome analyses suggest a sexual origin of heterokaryosis in a supposedly ancient asexual fungus.</title>
        <authorList>
            <person name="Ropars J."/>
            <person name="Sedzielewska K."/>
            <person name="Noel J."/>
            <person name="Charron P."/>
            <person name="Farinelli L."/>
            <person name="Marton T."/>
            <person name="Kruger M."/>
            <person name="Pelin A."/>
            <person name="Brachmann A."/>
            <person name="Corradi N."/>
        </authorList>
    </citation>
    <scope>NUCLEOTIDE SEQUENCE [LARGE SCALE GENOMIC DNA]</scope>
    <source>
        <strain evidence="1 4">A5</strain>
    </source>
</reference>